<gene>
    <name evidence="2" type="ORF">K9W45_09100</name>
</gene>
<dbReference type="Proteomes" id="UP001201020">
    <property type="component" value="Chromosome"/>
</dbReference>
<organism evidence="2">
    <name type="scientific">Candidatus Heimdallarchaeum aukensis</name>
    <dbReference type="NCBI Taxonomy" id="2876573"/>
    <lineage>
        <taxon>Archaea</taxon>
        <taxon>Promethearchaeati</taxon>
        <taxon>Candidatus Heimdallarchaeota</taxon>
        <taxon>Candidatus Heimdallarchaeia (ex Rinke et al. 2021) (nom. nud.)</taxon>
        <taxon>Candidatus Heimdallarchaeales</taxon>
        <taxon>Candidatus Heimdallarchaeaceae</taxon>
        <taxon>Candidatus Heimdallarchaeum</taxon>
    </lineage>
</organism>
<dbReference type="EMBL" id="CP084166">
    <property type="protein sequence ID" value="UJG39999.1"/>
    <property type="molecule type" value="Genomic_DNA"/>
</dbReference>
<evidence type="ECO:0000313" key="2">
    <source>
        <dbReference type="EMBL" id="UJG39999.1"/>
    </source>
</evidence>
<evidence type="ECO:0000256" key="1">
    <source>
        <dbReference type="SAM" id="Phobius"/>
    </source>
</evidence>
<feature type="transmembrane region" description="Helical" evidence="1">
    <location>
        <begin position="20"/>
        <end position="43"/>
    </location>
</feature>
<keyword evidence="1" id="KW-0812">Transmembrane</keyword>
<keyword evidence="1" id="KW-0472">Membrane</keyword>
<accession>A0A9Y1BJ50</accession>
<protein>
    <submittedName>
        <fullName evidence="2">Uncharacterized protein</fullName>
    </submittedName>
</protein>
<reference evidence="2" key="1">
    <citation type="journal article" date="2022" name="Nat. Microbiol.">
        <title>Unique mobile elements and scalable gene flow at the prokaryote-eukaryote boundary revealed by circularized Asgard archaea genomes.</title>
        <authorList>
            <person name="Wu F."/>
            <person name="Speth D.R."/>
            <person name="Philosof A."/>
            <person name="Cremiere A."/>
            <person name="Narayanan A."/>
            <person name="Barco R.A."/>
            <person name="Connon S.A."/>
            <person name="Amend J.P."/>
            <person name="Antoshechkin I.A."/>
            <person name="Orphan V.J."/>
        </authorList>
    </citation>
    <scope>NUCLEOTIDE SEQUENCE</scope>
    <source>
        <strain evidence="2">PM71</strain>
    </source>
</reference>
<proteinExistence type="predicted"/>
<sequence>MQKIKSKMNTFLGKLNKRSLVITGVALFISVIVILQSFSIALYPQSSDDDSYTFFYSDFSDKEEWKGVYRLSWGSIIVDSNFNAMSKKIDLYWYGMQQLFLEVKGIDSLKLDSSSAIQVIDADTSRILYELRGSQLSSFNVSVDLSAYVYEDTSALYINIIGSIKIIDYIRIFTPKLYYHNFLNDGKTFPNAYHEFNQLYIDYLAYTEEVTYETPVIKVPEGNNVNLTFAFNLVPSLTSNYSMFAHIYADIYGLGGFGEVEQRIELGYSYTNMSFGADYVSLIDKEITLLGNYYVRFYLNFDCFETNEEDIQIKLIAFFIQPHNNVEEQSEYVDPALYIRKSPNAYISEQVVEGRVFNALTVDRQGYIATYKISHMDTIFYDKLDPSTIEENYTIGNPDTLVYDFDSSKNLRLNSSGYLYSSESIGSDFSVSTSFNLNSLASNRIFAGIGIYGTHSYEFAVGNMTLYEETYVDEETTTVKVKEVYQAYLHVYKDNLLIRSYALNQTFGEGQVISLSLSSKFGYKAYSVQINYEEIVISLSEIIAIGGKPGIFAKIPQPSPDNFVSFYYLSASGITEYSPRRLLIYSKTQQYVTVVLKATRINPLSFSSEKVVIDEKKLSQNKEGILYFSYIPKPFEYIHLEVYCTNPDEELTSSFSILAMKFSGIHEYNTIIPSYDYYDISDSVYFEKRNLISEDLSDNFIASYDAIVEERYSLLEIGAEAQDSLPDTQIDIYTRKLNSGLPFTFQGTVYWTEHESGSFFSHVLYLDLSPGNYEIRLERPLIFTSKLNISYLLLRPLTSYANAVTDSVGFTNPLSWEKDFTTDKIDAFNGIDQFIEESYYSLVHPSCYMKDDGNGNYEQYTDWTPSTDDTQIWSVEDNLASFVGGVKLDIPDVSTGPEGYPYLRFVARTYSNCTIDLKLTLTYSDGSTNEYYYSVSQEPKVYFFNFDYTDSLKILSGIEFFTNYILYNDKDESVIVSDIHLYRFTNIEVKLEDQSYLDDSGFDTSDYSGDNFSVAPFLSDYYGLLDIDLNYIPSNERVKVWTDNDAEGLKQYYYNYNNHYLLPSTVTVPINDWRVNKGASVGIYSTPLTSLNLNFMISMDIENRKTFNEDMTIELFEYKFKPNTDAYATSLPYSYYKLKFYLYGSIEMQNEEGEMEGGYLYYRLFAYDGVEETELTPTYDMLSDNTDFLQAISTNTLDFPNMLRITENYEKGITHLIYNTNEESELRAVFPVNFEEAYTISIHFGQDQEIKREYADADSKDEVFDTPFFVGVSSFDTFLDLYGGSGEKATLLFADVTIPSSMFPSLFIQTSEAINSTTELTWGTDYSINWSPEPTFYVNSYEPSRNEETGYKPLAHHINLFENRYLLLEDLKTIFEEIDVTPYLVNENYGDFIYLPKYYSATLSTLQDVYVTTYDLSFEGTGNFQLIGNTILKSYIFDYNDEKNKNWKNEFIDKTVSSLKFISTYEKDTLPKTYLSCLDYLSYEYYAKNKKREYSFTDGFTNYEDWTTVDFSLFERVKEPSLRSSPLGLVIDENSIDFTSENMDSIYDYFDPTDELEDLFSFSGKTIYYLPSYYMKGGNDQPGHSLWDRVIAGEAFQGFNPSSSPYYQNQLYLYNNWMYDLQSQIIQKEGYNIYDQNELQIYNIYDEIPGDHRDFSCMLPDYLRFKPVYYSTSLPKNFIWSFDINVDSWSLGNLAENYVKFFDKEEGRYSFYISIPIILPSHGNKPYYQDLAQAPNVLRLFIYYDSGTEYHDSDTETGFFKLDPHYSIYLGRSIIGIWKASESVSLHFEIAVEEKEIDESYAIYQEGVNGGPQITAYYDYNLQMWINNDNMYWDLLKLPMWMLTIAYPYKDKDDNKAIPNNYQYDLMYNQLFNTQNSENGYINPQYSEAFNTYYKGLYGDKEPNGFQPDARLFFDTGSLTEHTYHWLQYQRSLVSDKYYSLSLSEYGIDPSNPSLYDWDYHYYSRDNYAGMVRSDLADVRFENPRYVSGEYNWANIANEIYEYDTALYNIDYALDNSLYKIPQRTIGFGVNYPFVGISDVSITPLNSIQTTDLDEDGEEDFSIINGDVATDGENVIVKPGSAITSLDLTNDLDIAIKYKDIISSCRGYYDNTFLDYSFEVGLQDLHNPNLKYYFYMKNSYPYNQYFEYVNSGQIDNIVPFTEDDSLPSLDSEITQPLMGTYVGIKGYAQSSSDYSLITDTLSSTFKRIFQPKNSILYDYLNIKYDVTTKILTFILWSEKYGNKQSYEISYNLSETGELGTNDLTNYTLYFKTENAYLFIDKIYTRTFMPVEDTNSERYYRGAGKLGDYYLYSPVNHGLELQNQVKLNYEDYNLNSFPSTEFYFIPTSESSFSLDLFGIKSDDTLENFLKLEINGKECKLSLDSGDSWNSLNNTEIENMFDVVNSYTWNSLSIHRGSEEDQLIITLNNQDYPFVFHIDTEEYYKYKFTLTHKRSRTIIDNLSFLSLYEEFENERKLLDDEWEKDISRGFYRQIQVTKAQSQLIIYGASIIEGETEVTVTFNDDPTTTVSQIWKQSSIGLKMDYYSYLIPSSVDMSLPVKVSLSVSNMAIINWLSIEPMKDIESILYLSNNNKYIDQVYSPMEYLSGSELVYSSTYEQPHALEVGGTTQVKFKYNYSPEDLDVAPNVVFEGFIKGQGKISFSFQVKLPDKFTSLNVNFIGLVGVGESTEQYIATISREEKTITYSAILSSAEEQEQWKYFYISLYQLARHIPKELLVDNYSNGNKEVDLLDENYPVSGIISDAKMVVNYEGSYVEKIIQLEKGANQNLYISDLKSTITNIHSAYPYENALSSLPEEIKWKKYDVPFDGYIPLDNVYLDDFDGSSYYIYDVVVYVDASTYSKVHLTVETEGSFVLSNRYSIILQKMGFSNEVVSTVFSAQQGYTPLYLHVVFPKTAFNQNIRIQYISNGGVAISAENNREGDAISEWLISTPFYSEKNEDTVDYLNFISQVTPMEGERFEKRVVDSEGFTHTETIEFSEFTFPGFCPILDFVPHAVPSGYSVILTTTLDFAKSLNTSLVLLLNKESGITIQSLLWDETPLLYINEGVFNEIDSDLENGMITIPLNSEGLTVNSLFSPKENNPNEYGFIENDPDYNFHFSSSDPYSIKTSSVNPDSVILNNKGIHRIVIQLTFPSPYNTDFGIYLENVDDSVRTVLSPSDKAIDFHAIAQKNFIQFENDLHQPQTLAQLEKNENTLFKSRYFKDDYGQYHSYRIYSLGFSDEYTLDKGKKWKIYDGDTDDSNDVIYESTAHYNWKHVIGKMNFAIVIDEGTPQVLQLPFNFLVGYMVFCDWLDTNGDGLEDTCAPYIGLADPLDASSTYDDVKKGVVYNTEEEKKISYDVTDEQQAELKNLTVRQSLISSLSTTVITKTEETIPLSYTSDEIAAIQNNGLTLDRYLHSLIENDYLTYSEDIARVEITISSSNNKEIDLAYDYDKEILFTHSVDNATGEEEKIVYDFRYDCFSVLTPDALANDNYRVDFYTFNNKLSLYDTDLYKLKETPNSYGLLDDPQTLSPMVVLENYNYEIKETVNSLDSKDEEILNNSPTTIVDAFVQGLSLSQLSVEMYDAEIEMDYYSLDLFYSVFFNEYLTLQQFFYSQETLNNNQNYQYYPTGTIQFAKWISSILNSYIIQQSDKLFDEYQNRTSRYDSEKKAIAAMSFLLDLIIPYRGFKTYGSEPKPEETHHPRFSSYVDFKYSLVMFWGLILGNSAGCGIPKNSVSLFSESERTGKLLMIDELWDKAIKHWNLADKSRIDDPSEYLPYTDRAVVDKILFDARVRGDEAMIDWITNEDYSAEAYYMQPYGVDYSIYYWLKAFTIQQGYDPYAIKVYTIEEMNSQEREDFDENYFVIGVPVSTIEDQYLEYNWFVSLDKETRVPTSATSQLIDFIPLVFGQSSNPHIRTMMKIIKRLGNAAKGENFGYNTFSMSEFSLIVTLEFLVNLVDIGALLIDIRDAYIGATPFIRKMSLMQIPMDILDLFTPGPFSLVGNTMNKIFKSIVGDVTLEVNRITKTFNLLDIVQNFPKGEWKSIARAAGKSELMIWIVGAAQVTYRFSKLANQFYQWFFFLPQKIFMSSLQITLGSFMIFASKMIYAIRRMDIEEAMLLNIKAQKYFNQGLDDTAKMTRAILSHPKMLARFGTEELIERANIVAKYYMNIIIKKVMELEATSKAILESVEKSRFYVMMALRYATHMYMNTPGGVGIHFSPNLIDNEKETEGIRHFNTVDNILPKLEYEIAMYYWKHEYLADDEKIKEYNSEKFNFRDVESAKIHITIAFSSIAAIHSTPESFQRYKELLEYTDKRLIEIKNEKGENLEYTPIWWILHLPVDPSLQKLALSHIFDESPAVSLLLKVLMVEKGLNEDLLENNIDDIDEYNKEVHSILDQILSSSPLNISHKVFILEKDEKGNHIWKARILDLLGQSEGSLTKLRTRDEYIKWSVIGRTGIDLLGLFGSEELKNYFPKGVRNALTARNDQTSIIYELICMGLLDFRFYTDDKNVKDQLKIDFPEHDFEKEPSISIAELAKKYSKYDILELFEKSNFIRQTLISNGVDGLIHSTKIGKSLYSVKDSTGIFNKANSKNILYSVAAENAYIGHGSVIYYYDKLQGDIITDIDNKLIYNARYYDPTASKSPKPFVPGDAILLYDSNVNRYLFLRTNFPEDTMLNQNQKLDEYSGFKREINVFWFQINKDTNEGEIVYDTLEHYCYENEKLKEGIKVVGTEDILQEVDKFHPKRNKIRSSQPIISIEAKQNGGNIDYVVSMDEQLPLFRFIGGDYSTATEKDINFASFLYPRKHSNDIVFGLQDDNLDFIDEKGLWPIHMGLSPGRFTYNVQNIYLDEINSAKALLDKLDELDNLPVVEVKTKDNEYITRPATVQEVNQQRVYELIRWYSTSQVYTYYVSSLNKENKAFLCRAYLDDWNAAKSLGEIIEIAEDTNGNLYQKYGYENKQEYLTFRMNVIQTIINEQEQFYKYKFKDESDLTKEEKLVIFLKEQKEFFERLHNDAAKIEAFQEPFFSNLRLDIKEVDTYNVLNYRSLESSIELLLLNRFDSYNKIHLFEGDVPFSRNPMKFGFDNVIVQIGTRAFINKVKEEGILDFDEDKNSVLELANKVFKRKTVIKPLIRGPIKAKSIAFLQHEETMAKLNNYKTLQKISKEEIRLWKLYNKKLDNEKGHLTVEQLYEIEEEFNNINGKNIVGKQGAGMTVIEDGNTYVVKIYSLISDLRYNNKIHAGSEANKYDIAERVLGLAQHIKYVAKEGRIYINYAMANILYLIKTLTNGKMEIDDVQNLRDLGNPKELEAILVNNLGEERTKEILNILEEVTIRTKRKIKQGKDYSIENIEKGQSLAFQIGYVDLKNITPEVRGKLRLQGMLLREILMLLDIIYGLYYTGRNYMKRLDINLAQTTVIFEKTTEEGKTILKLKDVKTSTEQEMNGEFISSLNDFDQKTASIIEKLAETKYSSVFGPEFMTREQLRKLVDEIIEEYESILKLKIRKFNEILTQDDMEVELVAKKFKIEELLKMLTPKGLWSMYEQKKRNNEKRGQTKITDFLI</sequence>
<keyword evidence="1" id="KW-1133">Transmembrane helix</keyword>
<name>A0A9Y1BJ50_9ARCH</name>